<protein>
    <submittedName>
        <fullName evidence="5">Putative leucoanthocyanidin dioxygenase</fullName>
    </submittedName>
</protein>
<comment type="similarity">
    <text evidence="1 2">Belongs to the iron/ascorbate-dependent oxidoreductase family.</text>
</comment>
<feature type="region of interest" description="Disordered" evidence="3">
    <location>
        <begin position="79"/>
        <end position="99"/>
    </location>
</feature>
<dbReference type="SUPFAM" id="SSF51197">
    <property type="entry name" value="Clavaminate synthase-like"/>
    <property type="match status" value="1"/>
</dbReference>
<dbReference type="GO" id="GO:0046872">
    <property type="term" value="F:metal ion binding"/>
    <property type="evidence" value="ECO:0007669"/>
    <property type="project" value="UniProtKB-KW"/>
</dbReference>
<dbReference type="GO" id="GO:0044283">
    <property type="term" value="P:small molecule biosynthetic process"/>
    <property type="evidence" value="ECO:0007669"/>
    <property type="project" value="UniProtKB-ARBA"/>
</dbReference>
<proteinExistence type="inferred from homology"/>
<dbReference type="Pfam" id="PF03171">
    <property type="entry name" value="2OG-FeII_Oxy"/>
    <property type="match status" value="1"/>
</dbReference>
<evidence type="ECO:0000313" key="5">
    <source>
        <dbReference type="EMBL" id="KAF2649778.1"/>
    </source>
</evidence>
<dbReference type="AlphaFoldDB" id="A0A6A6STL0"/>
<sequence length="346" mass="38882">MTSNTEHTKAVQHEVPIIDISPFVRGDDIEAQRRVSKELAKKASANGCVGISGHGISADLLAEAFGVTKKLFDLPYTEKMKAPHPNGPTPHRGYSGTGRERGAAKTETEEWNDVAKEASTEITDYKETYEIGSDENKIQYNIWLPDDVFPGFRTFTTKLYWEMHKTAMSILEALISSLDLTEEEADNVRKLHTGYDSQLRLAHYPPIPGDRVTDPRASRLGAHTDWSSFTLLFQDENGGLQFLDRASNEFIDAVPKDGVLYMNIADMFQRISNGFYPSALHRVIIKNSTASRYSIPYFVPPSGDGLIEPQPSRVEKDGKRVYEPVTFNEYATRMFETTGYAKQNDK</sequence>
<dbReference type="GO" id="GO:0051213">
    <property type="term" value="F:dioxygenase activity"/>
    <property type="evidence" value="ECO:0007669"/>
    <property type="project" value="UniProtKB-KW"/>
</dbReference>
<evidence type="ECO:0000256" key="2">
    <source>
        <dbReference type="RuleBase" id="RU003682"/>
    </source>
</evidence>
<evidence type="ECO:0000313" key="6">
    <source>
        <dbReference type="Proteomes" id="UP000799324"/>
    </source>
</evidence>
<keyword evidence="5" id="KW-0223">Dioxygenase</keyword>
<evidence type="ECO:0000259" key="4">
    <source>
        <dbReference type="PROSITE" id="PS51471"/>
    </source>
</evidence>
<dbReference type="InterPro" id="IPR027443">
    <property type="entry name" value="IPNS-like_sf"/>
</dbReference>
<dbReference type="InterPro" id="IPR005123">
    <property type="entry name" value="Oxoglu/Fe-dep_dioxygenase_dom"/>
</dbReference>
<dbReference type="Proteomes" id="UP000799324">
    <property type="component" value="Unassembled WGS sequence"/>
</dbReference>
<dbReference type="InterPro" id="IPR044861">
    <property type="entry name" value="IPNS-like_FE2OG_OXY"/>
</dbReference>
<dbReference type="OrthoDB" id="288590at2759"/>
<feature type="domain" description="Fe2OG dioxygenase" evidence="4">
    <location>
        <begin position="194"/>
        <end position="301"/>
    </location>
</feature>
<dbReference type="InterPro" id="IPR026992">
    <property type="entry name" value="DIOX_N"/>
</dbReference>
<dbReference type="PROSITE" id="PS51471">
    <property type="entry name" value="FE2OG_OXY"/>
    <property type="match status" value="1"/>
</dbReference>
<accession>A0A6A6STL0</accession>
<keyword evidence="2" id="KW-0479">Metal-binding</keyword>
<dbReference type="PANTHER" id="PTHR47990">
    <property type="entry name" value="2-OXOGLUTARATE (2OG) AND FE(II)-DEPENDENT OXYGENASE SUPERFAMILY PROTEIN-RELATED"/>
    <property type="match status" value="1"/>
</dbReference>
<organism evidence="5 6">
    <name type="scientific">Lophiostoma macrostomum CBS 122681</name>
    <dbReference type="NCBI Taxonomy" id="1314788"/>
    <lineage>
        <taxon>Eukaryota</taxon>
        <taxon>Fungi</taxon>
        <taxon>Dikarya</taxon>
        <taxon>Ascomycota</taxon>
        <taxon>Pezizomycotina</taxon>
        <taxon>Dothideomycetes</taxon>
        <taxon>Pleosporomycetidae</taxon>
        <taxon>Pleosporales</taxon>
        <taxon>Lophiostomataceae</taxon>
        <taxon>Lophiostoma</taxon>
    </lineage>
</organism>
<dbReference type="EMBL" id="MU004479">
    <property type="protein sequence ID" value="KAF2649778.1"/>
    <property type="molecule type" value="Genomic_DNA"/>
</dbReference>
<evidence type="ECO:0000256" key="3">
    <source>
        <dbReference type="SAM" id="MobiDB-lite"/>
    </source>
</evidence>
<name>A0A6A6STL0_9PLEO</name>
<keyword evidence="2" id="KW-0408">Iron</keyword>
<dbReference type="InterPro" id="IPR050231">
    <property type="entry name" value="Iron_ascorbate_oxido_reductase"/>
</dbReference>
<reference evidence="5" key="1">
    <citation type="journal article" date="2020" name="Stud. Mycol.">
        <title>101 Dothideomycetes genomes: a test case for predicting lifestyles and emergence of pathogens.</title>
        <authorList>
            <person name="Haridas S."/>
            <person name="Albert R."/>
            <person name="Binder M."/>
            <person name="Bloem J."/>
            <person name="Labutti K."/>
            <person name="Salamov A."/>
            <person name="Andreopoulos B."/>
            <person name="Baker S."/>
            <person name="Barry K."/>
            <person name="Bills G."/>
            <person name="Bluhm B."/>
            <person name="Cannon C."/>
            <person name="Castanera R."/>
            <person name="Culley D."/>
            <person name="Daum C."/>
            <person name="Ezra D."/>
            <person name="Gonzalez J."/>
            <person name="Henrissat B."/>
            <person name="Kuo A."/>
            <person name="Liang C."/>
            <person name="Lipzen A."/>
            <person name="Lutzoni F."/>
            <person name="Magnuson J."/>
            <person name="Mondo S."/>
            <person name="Nolan M."/>
            <person name="Ohm R."/>
            <person name="Pangilinan J."/>
            <person name="Park H.-J."/>
            <person name="Ramirez L."/>
            <person name="Alfaro M."/>
            <person name="Sun H."/>
            <person name="Tritt A."/>
            <person name="Yoshinaga Y."/>
            <person name="Zwiers L.-H."/>
            <person name="Turgeon B."/>
            <person name="Goodwin S."/>
            <person name="Spatafora J."/>
            <person name="Crous P."/>
            <person name="Grigoriev I."/>
        </authorList>
    </citation>
    <scope>NUCLEOTIDE SEQUENCE</scope>
    <source>
        <strain evidence="5">CBS 122681</strain>
    </source>
</reference>
<keyword evidence="2" id="KW-0560">Oxidoreductase</keyword>
<dbReference type="Pfam" id="PF14226">
    <property type="entry name" value="DIOX_N"/>
    <property type="match status" value="1"/>
</dbReference>
<dbReference type="Gene3D" id="2.60.120.330">
    <property type="entry name" value="B-lactam Antibiotic, Isopenicillin N Synthase, Chain"/>
    <property type="match status" value="1"/>
</dbReference>
<gene>
    <name evidence="5" type="ORF">K491DRAFT_668352</name>
</gene>
<evidence type="ECO:0000256" key="1">
    <source>
        <dbReference type="ARBA" id="ARBA00008056"/>
    </source>
</evidence>
<keyword evidence="6" id="KW-1185">Reference proteome</keyword>